<dbReference type="AlphaFoldDB" id="A0A2G8T129"/>
<evidence type="ECO:0000313" key="3">
    <source>
        <dbReference type="Proteomes" id="UP000228593"/>
    </source>
</evidence>
<organism evidence="2 3">
    <name type="scientific">Massilia psychrophila</name>
    <dbReference type="NCBI Taxonomy" id="1603353"/>
    <lineage>
        <taxon>Bacteria</taxon>
        <taxon>Pseudomonadati</taxon>
        <taxon>Pseudomonadota</taxon>
        <taxon>Betaproteobacteria</taxon>
        <taxon>Burkholderiales</taxon>
        <taxon>Oxalobacteraceae</taxon>
        <taxon>Telluria group</taxon>
        <taxon>Massilia</taxon>
    </lineage>
</organism>
<dbReference type="EMBL" id="PDOB01000015">
    <property type="protein sequence ID" value="PIL39673.1"/>
    <property type="molecule type" value="Genomic_DNA"/>
</dbReference>
<name>A0A2G8T129_9BURK</name>
<keyword evidence="1" id="KW-0812">Transmembrane</keyword>
<comment type="caution">
    <text evidence="2">The sequence shown here is derived from an EMBL/GenBank/DDBJ whole genome shotgun (WGS) entry which is preliminary data.</text>
</comment>
<gene>
    <name evidence="2" type="ORF">CR103_11285</name>
</gene>
<keyword evidence="1" id="KW-1133">Transmembrane helix</keyword>
<keyword evidence="3" id="KW-1185">Reference proteome</keyword>
<sequence>MKKIRPFVVLVLFFLLAWHVFGDSSDATFDFDGEEIDAPPGVMIVTALALVVAALVSPLLIPLAIIWFFVGRARRNRLKPNLS</sequence>
<keyword evidence="1" id="KW-0472">Membrane</keyword>
<dbReference type="Proteomes" id="UP000228593">
    <property type="component" value="Unassembled WGS sequence"/>
</dbReference>
<feature type="transmembrane region" description="Helical" evidence="1">
    <location>
        <begin position="46"/>
        <end position="70"/>
    </location>
</feature>
<evidence type="ECO:0000313" key="2">
    <source>
        <dbReference type="EMBL" id="PIL39673.1"/>
    </source>
</evidence>
<evidence type="ECO:0000256" key="1">
    <source>
        <dbReference type="SAM" id="Phobius"/>
    </source>
</evidence>
<reference evidence="2 3" key="1">
    <citation type="submission" date="2017-10" db="EMBL/GenBank/DDBJ databases">
        <title>Massilia psychrophilum sp. nov., a novel purple-pigmented bacterium isolated from Tianshan glacier, Xinjiang Municipality, China.</title>
        <authorList>
            <person name="Wang H."/>
        </authorList>
    </citation>
    <scope>NUCLEOTIDE SEQUENCE [LARGE SCALE GENOMIC DNA]</scope>
    <source>
        <strain evidence="2 3">JCM 30813</strain>
    </source>
</reference>
<proteinExistence type="predicted"/>
<dbReference type="RefSeq" id="WP_099916089.1">
    <property type="nucleotide sequence ID" value="NZ_BMHS01000022.1"/>
</dbReference>
<accession>A0A2G8T129</accession>
<protein>
    <submittedName>
        <fullName evidence="2">Uncharacterized protein</fullName>
    </submittedName>
</protein>